<evidence type="ECO:0000256" key="11">
    <source>
        <dbReference type="ARBA" id="ARBA00022853"/>
    </source>
</evidence>
<evidence type="ECO:0000256" key="8">
    <source>
        <dbReference type="ARBA" id="ARBA00022763"/>
    </source>
</evidence>
<evidence type="ECO:0000256" key="6">
    <source>
        <dbReference type="ARBA" id="ARBA00022703"/>
    </source>
</evidence>
<proteinExistence type="inferred from homology"/>
<evidence type="ECO:0000313" key="18">
    <source>
        <dbReference type="EMBL" id="KAK9755076.1"/>
    </source>
</evidence>
<evidence type="ECO:0000256" key="1">
    <source>
        <dbReference type="ARBA" id="ARBA00004123"/>
    </source>
</evidence>
<evidence type="ECO:0000256" key="2">
    <source>
        <dbReference type="ARBA" id="ARBA00004496"/>
    </source>
</evidence>
<evidence type="ECO:0000256" key="14">
    <source>
        <dbReference type="ARBA" id="ARBA00023306"/>
    </source>
</evidence>
<evidence type="ECO:0000256" key="5">
    <source>
        <dbReference type="ARBA" id="ARBA00022618"/>
    </source>
</evidence>
<evidence type="ECO:0000313" key="19">
    <source>
        <dbReference type="Proteomes" id="UP001443914"/>
    </source>
</evidence>
<keyword evidence="11" id="KW-0156">Chromatin regulator</keyword>
<comment type="caution">
    <text evidence="18">The sequence shown here is derived from an EMBL/GenBank/DDBJ whole genome shotgun (WGS) entry which is preliminary data.</text>
</comment>
<keyword evidence="6" id="KW-0053">Apoptosis</keyword>
<evidence type="ECO:0000256" key="15">
    <source>
        <dbReference type="ARBA" id="ARBA00025766"/>
    </source>
</evidence>
<dbReference type="Proteomes" id="UP001443914">
    <property type="component" value="Unassembled WGS sequence"/>
</dbReference>
<dbReference type="Pfam" id="PF06113">
    <property type="entry name" value="BRE"/>
    <property type="match status" value="1"/>
</dbReference>
<keyword evidence="19" id="KW-1185">Reference proteome</keyword>
<evidence type="ECO:0000256" key="13">
    <source>
        <dbReference type="ARBA" id="ARBA00023242"/>
    </source>
</evidence>
<dbReference type="GO" id="GO:0006302">
    <property type="term" value="P:double-strand break repair"/>
    <property type="evidence" value="ECO:0007669"/>
    <property type="project" value="TreeGrafter"/>
</dbReference>
<dbReference type="GO" id="GO:0051301">
    <property type="term" value="P:cell division"/>
    <property type="evidence" value="ECO:0007669"/>
    <property type="project" value="UniProtKB-KW"/>
</dbReference>
<evidence type="ECO:0000256" key="7">
    <source>
        <dbReference type="ARBA" id="ARBA00022737"/>
    </source>
</evidence>
<evidence type="ECO:0000256" key="12">
    <source>
        <dbReference type="ARBA" id="ARBA00023204"/>
    </source>
</evidence>
<dbReference type="AlphaFoldDB" id="A0AAW1N7U0"/>
<sequence>MAVDGGVPPIVAAQINYLLSHSPFSIKVDQMWSGSKNSVWIDRFTLLIPFCLDFIKWDIMFNVDSPLAAPDVIFGAEDDKFPPFLLSLPHPTNSPLRLLTNWNSRDPSTLLSFILQLRDMYSAYQKERVGKVDDVRVKFEISTMMARQGIEMSLNSNADKPEEVKFAVPLLDADINNMVPACPWRLPQKIYLQVIYPIGRNYQTAPSAPRLKLVSTPELRSLFSVEDVKLPSWLDGMCMAEYLPILEEALQLQISEAVSLIGFRRKLIEALPTYFGRPLEADAIFGRRATTLVANGVFTFLVHFLIPVNFPKQQPTLVLQSSQYFNAQGVPIKSPPLSGYPWSPRWELAEMASRIFDFLVEESSNFKKYCSEAIQQR</sequence>
<dbReference type="PANTHER" id="PTHR15189">
    <property type="entry name" value="BRISC AND BRCA1-A COMPLEX MEMBER 2"/>
    <property type="match status" value="1"/>
</dbReference>
<keyword evidence="7" id="KW-0677">Repeat</keyword>
<accession>A0AAW1N7U0</accession>
<keyword evidence="5" id="KW-0132">Cell division</keyword>
<evidence type="ECO:0000256" key="16">
    <source>
        <dbReference type="ARBA" id="ARBA00032491"/>
    </source>
</evidence>
<name>A0AAW1N7U0_SAPOF</name>
<keyword evidence="12" id="KW-0234">DNA repair</keyword>
<evidence type="ECO:0000256" key="3">
    <source>
        <dbReference type="ARBA" id="ARBA00019438"/>
    </source>
</evidence>
<keyword evidence="4" id="KW-0963">Cytoplasm</keyword>
<organism evidence="18 19">
    <name type="scientific">Saponaria officinalis</name>
    <name type="common">Common soapwort</name>
    <name type="synonym">Lychnis saponaria</name>
    <dbReference type="NCBI Taxonomy" id="3572"/>
    <lineage>
        <taxon>Eukaryota</taxon>
        <taxon>Viridiplantae</taxon>
        <taxon>Streptophyta</taxon>
        <taxon>Embryophyta</taxon>
        <taxon>Tracheophyta</taxon>
        <taxon>Spermatophyta</taxon>
        <taxon>Magnoliopsida</taxon>
        <taxon>eudicotyledons</taxon>
        <taxon>Gunneridae</taxon>
        <taxon>Pentapetalae</taxon>
        <taxon>Caryophyllales</taxon>
        <taxon>Caryophyllaceae</taxon>
        <taxon>Caryophylleae</taxon>
        <taxon>Saponaria</taxon>
    </lineage>
</organism>
<comment type="subcellular location">
    <subcellularLocation>
        <location evidence="2">Cytoplasm</location>
    </subcellularLocation>
    <subcellularLocation>
        <location evidence="1">Nucleus</location>
    </subcellularLocation>
</comment>
<evidence type="ECO:0000256" key="9">
    <source>
        <dbReference type="ARBA" id="ARBA00022776"/>
    </source>
</evidence>
<keyword evidence="10" id="KW-0833">Ubl conjugation pathway</keyword>
<dbReference type="GO" id="GO:0006325">
    <property type="term" value="P:chromatin organization"/>
    <property type="evidence" value="ECO:0007669"/>
    <property type="project" value="UniProtKB-KW"/>
</dbReference>
<comment type="similarity">
    <text evidence="15">Belongs to the BABAM2 family.</text>
</comment>
<dbReference type="GO" id="GO:0005737">
    <property type="term" value="C:cytoplasm"/>
    <property type="evidence" value="ECO:0007669"/>
    <property type="project" value="UniProtKB-SubCell"/>
</dbReference>
<gene>
    <name evidence="18" type="ORF">RND81_01G000900</name>
</gene>
<evidence type="ECO:0000256" key="4">
    <source>
        <dbReference type="ARBA" id="ARBA00022490"/>
    </source>
</evidence>
<dbReference type="GO" id="GO:0070552">
    <property type="term" value="C:BRISC complex"/>
    <property type="evidence" value="ECO:0007669"/>
    <property type="project" value="InterPro"/>
</dbReference>
<keyword evidence="8" id="KW-0227">DNA damage</keyword>
<keyword evidence="13" id="KW-0539">Nucleus</keyword>
<reference evidence="18" key="1">
    <citation type="submission" date="2024-03" db="EMBL/GenBank/DDBJ databases">
        <title>WGS assembly of Saponaria officinalis var. Norfolk2.</title>
        <authorList>
            <person name="Jenkins J."/>
            <person name="Shu S."/>
            <person name="Grimwood J."/>
            <person name="Barry K."/>
            <person name="Goodstein D."/>
            <person name="Schmutz J."/>
            <person name="Leebens-Mack J."/>
            <person name="Osbourn A."/>
        </authorList>
    </citation>
    <scope>NUCLEOTIDE SEQUENCE [LARGE SCALE GENOMIC DNA]</scope>
    <source>
        <strain evidence="18">JIC</strain>
    </source>
</reference>
<dbReference type="PANTHER" id="PTHR15189:SF7">
    <property type="entry name" value="BRISC AND BRCA1-A COMPLEX MEMBER 2"/>
    <property type="match status" value="1"/>
</dbReference>
<evidence type="ECO:0000256" key="17">
    <source>
        <dbReference type="ARBA" id="ARBA00032630"/>
    </source>
</evidence>
<dbReference type="EMBL" id="JBDFQZ010000001">
    <property type="protein sequence ID" value="KAK9755076.1"/>
    <property type="molecule type" value="Genomic_DNA"/>
</dbReference>
<evidence type="ECO:0000256" key="10">
    <source>
        <dbReference type="ARBA" id="ARBA00022786"/>
    </source>
</evidence>
<protein>
    <recommendedName>
        <fullName evidence="3">BRISC and BRCA1-A complex member 2</fullName>
    </recommendedName>
    <alternativeName>
        <fullName evidence="16">BRCA1-A complex subunit BRE</fullName>
    </alternativeName>
    <alternativeName>
        <fullName evidence="17">BRCA1/BRCA2-containing complex subunit 45</fullName>
    </alternativeName>
</protein>
<keyword evidence="14" id="KW-0131">Cell cycle</keyword>
<dbReference type="InterPro" id="IPR010358">
    <property type="entry name" value="BRE"/>
</dbReference>
<keyword evidence="9" id="KW-0498">Mitosis</keyword>